<dbReference type="EMBL" id="CAUYUJ010010587">
    <property type="protein sequence ID" value="CAK0829761.1"/>
    <property type="molecule type" value="Genomic_DNA"/>
</dbReference>
<protein>
    <submittedName>
        <fullName evidence="1">Uncharacterized protein</fullName>
    </submittedName>
</protein>
<dbReference type="Proteomes" id="UP001189429">
    <property type="component" value="Unassembled WGS sequence"/>
</dbReference>
<keyword evidence="2" id="KW-1185">Reference proteome</keyword>
<feature type="non-terminal residue" evidence="1">
    <location>
        <position position="1"/>
    </location>
</feature>
<evidence type="ECO:0000313" key="1">
    <source>
        <dbReference type="EMBL" id="CAK0829761.1"/>
    </source>
</evidence>
<reference evidence="1" key="1">
    <citation type="submission" date="2023-10" db="EMBL/GenBank/DDBJ databases">
        <authorList>
            <person name="Chen Y."/>
            <person name="Shah S."/>
            <person name="Dougan E. K."/>
            <person name="Thang M."/>
            <person name="Chan C."/>
        </authorList>
    </citation>
    <scope>NUCLEOTIDE SEQUENCE [LARGE SCALE GENOMIC DNA]</scope>
</reference>
<comment type="caution">
    <text evidence="1">The sequence shown here is derived from an EMBL/GenBank/DDBJ whole genome shotgun (WGS) entry which is preliminary data.</text>
</comment>
<evidence type="ECO:0000313" key="2">
    <source>
        <dbReference type="Proteomes" id="UP001189429"/>
    </source>
</evidence>
<accession>A0ABN9SGG9</accession>
<organism evidence="1 2">
    <name type="scientific">Prorocentrum cordatum</name>
    <dbReference type="NCBI Taxonomy" id="2364126"/>
    <lineage>
        <taxon>Eukaryota</taxon>
        <taxon>Sar</taxon>
        <taxon>Alveolata</taxon>
        <taxon>Dinophyceae</taxon>
        <taxon>Prorocentrales</taxon>
        <taxon>Prorocentraceae</taxon>
        <taxon>Prorocentrum</taxon>
    </lineage>
</organism>
<name>A0ABN9SGG9_9DINO</name>
<sequence length="91" mass="9199">TPAPAMPHDAVGSAIFGGLLGLSPDASLCARWRASDAGWGVCLDELRDGCIVYTAGPGSGESFARELSAHGCAVHALDAKGDRPHPTPAST</sequence>
<gene>
    <name evidence="1" type="ORF">PCOR1329_LOCUS28593</name>
</gene>
<proteinExistence type="predicted"/>